<accession>W4JP77</accession>
<dbReference type="eggNOG" id="ENOG502SP5P">
    <property type="taxonomic scope" value="Eukaryota"/>
</dbReference>
<name>W4JP77_HETIT</name>
<feature type="region of interest" description="Disordered" evidence="1">
    <location>
        <begin position="477"/>
        <end position="507"/>
    </location>
</feature>
<evidence type="ECO:0000313" key="2">
    <source>
        <dbReference type="EMBL" id="ETW74885.1"/>
    </source>
</evidence>
<dbReference type="HOGENOM" id="CLU_017203_0_0_1"/>
<organism evidence="2 3">
    <name type="scientific">Heterobasidion irregulare (strain TC 32-1)</name>
    <dbReference type="NCBI Taxonomy" id="747525"/>
    <lineage>
        <taxon>Eukaryota</taxon>
        <taxon>Fungi</taxon>
        <taxon>Dikarya</taxon>
        <taxon>Basidiomycota</taxon>
        <taxon>Agaricomycotina</taxon>
        <taxon>Agaricomycetes</taxon>
        <taxon>Russulales</taxon>
        <taxon>Bondarzewiaceae</taxon>
        <taxon>Heterobasidion</taxon>
        <taxon>Heterobasidion annosum species complex</taxon>
    </lineage>
</organism>
<reference evidence="2 3" key="1">
    <citation type="journal article" date="2012" name="New Phytol.">
        <title>Insight into trade-off between wood decay and parasitism from the genome of a fungal forest pathogen.</title>
        <authorList>
            <person name="Olson A."/>
            <person name="Aerts A."/>
            <person name="Asiegbu F."/>
            <person name="Belbahri L."/>
            <person name="Bouzid O."/>
            <person name="Broberg A."/>
            <person name="Canback B."/>
            <person name="Coutinho P.M."/>
            <person name="Cullen D."/>
            <person name="Dalman K."/>
            <person name="Deflorio G."/>
            <person name="van Diepen L.T."/>
            <person name="Dunand C."/>
            <person name="Duplessis S."/>
            <person name="Durling M."/>
            <person name="Gonthier P."/>
            <person name="Grimwood J."/>
            <person name="Fossdal C.G."/>
            <person name="Hansson D."/>
            <person name="Henrissat B."/>
            <person name="Hietala A."/>
            <person name="Himmelstrand K."/>
            <person name="Hoffmeister D."/>
            <person name="Hogberg N."/>
            <person name="James T.Y."/>
            <person name="Karlsson M."/>
            <person name="Kohler A."/>
            <person name="Kues U."/>
            <person name="Lee Y.H."/>
            <person name="Lin Y.C."/>
            <person name="Lind M."/>
            <person name="Lindquist E."/>
            <person name="Lombard V."/>
            <person name="Lucas S."/>
            <person name="Lunden K."/>
            <person name="Morin E."/>
            <person name="Murat C."/>
            <person name="Park J."/>
            <person name="Raffaello T."/>
            <person name="Rouze P."/>
            <person name="Salamov A."/>
            <person name="Schmutz J."/>
            <person name="Solheim H."/>
            <person name="Stahlberg J."/>
            <person name="Velez H."/>
            <person name="de Vries R.P."/>
            <person name="Wiebenga A."/>
            <person name="Woodward S."/>
            <person name="Yakovlev I."/>
            <person name="Garbelotto M."/>
            <person name="Martin F."/>
            <person name="Grigoriev I.V."/>
            <person name="Stenlid J."/>
        </authorList>
    </citation>
    <scope>NUCLEOTIDE SEQUENCE [LARGE SCALE GENOMIC DNA]</scope>
    <source>
        <strain evidence="2 3">TC 32-1</strain>
    </source>
</reference>
<protein>
    <submittedName>
        <fullName evidence="2">Uncharacterized protein</fullName>
    </submittedName>
</protein>
<keyword evidence="3" id="KW-1185">Reference proteome</keyword>
<gene>
    <name evidence="2" type="ORF">HETIRDRAFT_423498</name>
</gene>
<dbReference type="InParanoid" id="W4JP77"/>
<evidence type="ECO:0000313" key="3">
    <source>
        <dbReference type="Proteomes" id="UP000030671"/>
    </source>
</evidence>
<feature type="compositionally biased region" description="Polar residues" evidence="1">
    <location>
        <begin position="477"/>
        <end position="486"/>
    </location>
</feature>
<dbReference type="Proteomes" id="UP000030671">
    <property type="component" value="Unassembled WGS sequence"/>
</dbReference>
<dbReference type="STRING" id="747525.W4JP77"/>
<evidence type="ECO:0000256" key="1">
    <source>
        <dbReference type="SAM" id="MobiDB-lite"/>
    </source>
</evidence>
<dbReference type="OrthoDB" id="3515175at2759"/>
<proteinExistence type="predicted"/>
<sequence length="573" mass="63884">MSLGCRKRVGLNFYATRRSEPNTLTTAAPSTQIDTAKDLLNALFKILLNTHSSLGQRHQVLVVAQVIPKGTPVNSLRRGYRCIVALHHQWCYGRLPLRATRRFLTLLRVPENAEIVRWELDKIRDDWESLEDNDNPCPYTASLLLSCWSAFLEPQKLCAPGNACYLLSPSMGSGDGATTMTRSLLLIDITNCQSPAYCFVSVGGLESRGQVPSWKPLTAKQYCRALLDYSVLADTWSSEYRVKALSAFLAYEVLAHESPILIPSLVDISIEPSIASIIQGGDTSLMRNELSSFPDEAMSLLLDLLNLTYPSLRTAQVLQLLTFFESIEVLNLSHNHLVGIKTVEQILLKHLRRVVLLDCSSFNNEDVASLLSDKHELFKFIDAFIHPYLFSPHPDAPVAFAIASVEMGPNSYWVSVSYISPSRVVQTLIDIITAFVVTVPTLQHCPNKGWMFIISVRRDRGYDSPCYRRAFVDLSESATVGSNPGSPSIVGEDSQPAESTHGAESALSSSAYTDDIQHLEQLMIDAGEILRTRMEKGLPPSRQISKGTRIFEQMTTEDVAEFIRKDDPRRPIY</sequence>
<dbReference type="RefSeq" id="XP_009553352.1">
    <property type="nucleotide sequence ID" value="XM_009555057.1"/>
</dbReference>
<dbReference type="GeneID" id="20673909"/>
<dbReference type="AlphaFoldDB" id="W4JP77"/>
<dbReference type="EMBL" id="KI925467">
    <property type="protein sequence ID" value="ETW74885.1"/>
    <property type="molecule type" value="Genomic_DNA"/>
</dbReference>
<dbReference type="KEGG" id="hir:HETIRDRAFT_423498"/>